<reference evidence="3" key="2">
    <citation type="journal article" date="2008" name="Nucleic Acids Res.">
        <title>The rice annotation project database (RAP-DB): 2008 update.</title>
        <authorList>
            <consortium name="The rice annotation project (RAP)"/>
        </authorList>
    </citation>
    <scope>GENOME REANNOTATION</scope>
    <source>
        <strain evidence="3">cv. Nipponbare</strain>
    </source>
</reference>
<protein>
    <submittedName>
        <fullName evidence="2">Os07g0653100 protein</fullName>
    </submittedName>
</protein>
<proteinExistence type="predicted"/>
<sequence length="71" mass="7911">MATSSSRLDAGRRVRARSHPWQEPESERGCNADIYNDASPSLAVKLNAWAIQLPKHGRGRCVFWGLQEGAF</sequence>
<organism evidence="2 3">
    <name type="scientific">Oryza sativa subsp. japonica</name>
    <name type="common">Rice</name>
    <dbReference type="NCBI Taxonomy" id="39947"/>
    <lineage>
        <taxon>Eukaryota</taxon>
        <taxon>Viridiplantae</taxon>
        <taxon>Streptophyta</taxon>
        <taxon>Embryophyta</taxon>
        <taxon>Tracheophyta</taxon>
        <taxon>Spermatophyta</taxon>
        <taxon>Magnoliopsida</taxon>
        <taxon>Liliopsida</taxon>
        <taxon>Poales</taxon>
        <taxon>Poaceae</taxon>
        <taxon>BOP clade</taxon>
        <taxon>Oryzoideae</taxon>
        <taxon>Oryzeae</taxon>
        <taxon>Oryzinae</taxon>
        <taxon>Oryza</taxon>
        <taxon>Oryza sativa</taxon>
    </lineage>
</organism>
<dbReference type="AlphaFoldDB" id="A0A0N7KNZ2"/>
<accession>A0A0N7KNZ2</accession>
<feature type="region of interest" description="Disordered" evidence="1">
    <location>
        <begin position="1"/>
        <end position="28"/>
    </location>
</feature>
<evidence type="ECO:0000313" key="2">
    <source>
        <dbReference type="EMBL" id="BAH94047.1"/>
    </source>
</evidence>
<dbReference type="OMA" id="GRCVFWG"/>
<evidence type="ECO:0000256" key="1">
    <source>
        <dbReference type="SAM" id="MobiDB-lite"/>
    </source>
</evidence>
<reference evidence="2 3" key="1">
    <citation type="journal article" date="2005" name="Nature">
        <title>The map-based sequence of the rice genome.</title>
        <authorList>
            <consortium name="International rice genome sequencing project (IRGSP)"/>
            <person name="Matsumoto T."/>
            <person name="Wu J."/>
            <person name="Kanamori H."/>
            <person name="Katayose Y."/>
            <person name="Fujisawa M."/>
            <person name="Namiki N."/>
            <person name="Mizuno H."/>
            <person name="Yamamoto K."/>
            <person name="Antonio B.A."/>
            <person name="Baba T."/>
            <person name="Sakata K."/>
            <person name="Nagamura Y."/>
            <person name="Aoki H."/>
            <person name="Arikawa K."/>
            <person name="Arita K."/>
            <person name="Bito T."/>
            <person name="Chiden Y."/>
            <person name="Fujitsuka N."/>
            <person name="Fukunaka R."/>
            <person name="Hamada M."/>
            <person name="Harada C."/>
            <person name="Hayashi A."/>
            <person name="Hijishita S."/>
            <person name="Honda M."/>
            <person name="Hosokawa S."/>
            <person name="Ichikawa Y."/>
            <person name="Idonuma A."/>
            <person name="Iijima M."/>
            <person name="Ikeda M."/>
            <person name="Ikeno M."/>
            <person name="Ito K."/>
            <person name="Ito S."/>
            <person name="Ito T."/>
            <person name="Ito Y."/>
            <person name="Ito Y."/>
            <person name="Iwabuchi A."/>
            <person name="Kamiya K."/>
            <person name="Karasawa W."/>
            <person name="Kurita K."/>
            <person name="Katagiri S."/>
            <person name="Kikuta A."/>
            <person name="Kobayashi H."/>
            <person name="Kobayashi N."/>
            <person name="Machita K."/>
            <person name="Maehara T."/>
            <person name="Masukawa M."/>
            <person name="Mizubayashi T."/>
            <person name="Mukai Y."/>
            <person name="Nagasaki H."/>
            <person name="Nagata Y."/>
            <person name="Naito S."/>
            <person name="Nakashima M."/>
            <person name="Nakama Y."/>
            <person name="Nakamichi Y."/>
            <person name="Nakamura M."/>
            <person name="Meguro A."/>
            <person name="Negishi M."/>
            <person name="Ohta I."/>
            <person name="Ohta T."/>
            <person name="Okamoto M."/>
            <person name="Ono N."/>
            <person name="Saji S."/>
            <person name="Sakaguchi M."/>
            <person name="Sakai K."/>
            <person name="Shibata M."/>
            <person name="Shimokawa T."/>
            <person name="Song J."/>
            <person name="Takazaki Y."/>
            <person name="Terasawa K."/>
            <person name="Tsugane M."/>
            <person name="Tsuji K."/>
            <person name="Ueda S."/>
            <person name="Waki K."/>
            <person name="Yamagata H."/>
            <person name="Yamamoto M."/>
            <person name="Yamamoto S."/>
            <person name="Yamane H."/>
            <person name="Yoshiki S."/>
            <person name="Yoshihara R."/>
            <person name="Yukawa K."/>
            <person name="Zhong H."/>
            <person name="Yano M."/>
            <person name="Yuan Q."/>
            <person name="Ouyang S."/>
            <person name="Liu J."/>
            <person name="Jones K.M."/>
            <person name="Gansberger K."/>
            <person name="Moffat K."/>
            <person name="Hill J."/>
            <person name="Bera J."/>
            <person name="Fadrosh D."/>
            <person name="Jin S."/>
            <person name="Johri S."/>
            <person name="Kim M."/>
            <person name="Overton L."/>
            <person name="Reardon M."/>
            <person name="Tsitrin T."/>
            <person name="Vuong H."/>
            <person name="Weaver B."/>
            <person name="Ciecko A."/>
            <person name="Tallon L."/>
            <person name="Jackson J."/>
            <person name="Pai G."/>
            <person name="Aken S.V."/>
            <person name="Utterback T."/>
            <person name="Reidmuller S."/>
            <person name="Feldblyum T."/>
            <person name="Hsiao J."/>
            <person name="Zismann V."/>
            <person name="Iobst S."/>
            <person name="de Vazeille A.R."/>
            <person name="Buell C.R."/>
            <person name="Ying K."/>
            <person name="Li Y."/>
            <person name="Lu T."/>
            <person name="Huang Y."/>
            <person name="Zhao Q."/>
            <person name="Feng Q."/>
            <person name="Zhang L."/>
            <person name="Zhu J."/>
            <person name="Weng Q."/>
            <person name="Mu J."/>
            <person name="Lu Y."/>
            <person name="Fan D."/>
            <person name="Liu Y."/>
            <person name="Guan J."/>
            <person name="Zhang Y."/>
            <person name="Yu S."/>
            <person name="Liu X."/>
            <person name="Zhang Y."/>
            <person name="Hong G."/>
            <person name="Han B."/>
            <person name="Choisne N."/>
            <person name="Demange N."/>
            <person name="Orjeda G."/>
            <person name="Samain S."/>
            <person name="Cattolico L."/>
            <person name="Pelletier E."/>
            <person name="Couloux A."/>
            <person name="Segurens B."/>
            <person name="Wincker P."/>
            <person name="D'Hont A."/>
            <person name="Scarpelli C."/>
            <person name="Weissenbach J."/>
            <person name="Salanoubat M."/>
            <person name="Quetier F."/>
            <person name="Yu Y."/>
            <person name="Kim H.R."/>
            <person name="Rambo T."/>
            <person name="Currie J."/>
            <person name="Collura K."/>
            <person name="Luo M."/>
            <person name="Yang T."/>
            <person name="Ammiraju J.S.S."/>
            <person name="Engler F."/>
            <person name="Soderlund C."/>
            <person name="Wing R.A."/>
            <person name="Palmer L.E."/>
            <person name="de la Bastide M."/>
            <person name="Spiegel L."/>
            <person name="Nascimento L."/>
            <person name="Zutavern T."/>
            <person name="O'Shaughnessy A."/>
            <person name="Dike S."/>
            <person name="Dedhia N."/>
            <person name="Preston R."/>
            <person name="Balija V."/>
            <person name="McCombie W.R."/>
            <person name="Chow T."/>
            <person name="Chen H."/>
            <person name="Chung M."/>
            <person name="Chen C."/>
            <person name="Shaw J."/>
            <person name="Wu H."/>
            <person name="Hsiao K."/>
            <person name="Chao Y."/>
            <person name="Chu M."/>
            <person name="Cheng C."/>
            <person name="Hour A."/>
            <person name="Lee P."/>
            <person name="Lin S."/>
            <person name="Lin Y."/>
            <person name="Liou J."/>
            <person name="Liu S."/>
            <person name="Hsing Y."/>
            <person name="Raghuvanshi S."/>
            <person name="Mohanty A."/>
            <person name="Bharti A.K."/>
            <person name="Gaur A."/>
            <person name="Gupta V."/>
            <person name="Kumar D."/>
            <person name="Ravi V."/>
            <person name="Vij S."/>
            <person name="Kapur A."/>
            <person name="Khurana P."/>
            <person name="Khurana P."/>
            <person name="Khurana J.P."/>
            <person name="Tyagi A.K."/>
            <person name="Gaikwad K."/>
            <person name="Singh A."/>
            <person name="Dalal V."/>
            <person name="Srivastava S."/>
            <person name="Dixit A."/>
            <person name="Pal A.K."/>
            <person name="Ghazi I.A."/>
            <person name="Yadav M."/>
            <person name="Pandit A."/>
            <person name="Bhargava A."/>
            <person name="Sureshbabu K."/>
            <person name="Batra K."/>
            <person name="Sharma T.R."/>
            <person name="Mohapatra T."/>
            <person name="Singh N.K."/>
            <person name="Messing J."/>
            <person name="Nelson A.B."/>
            <person name="Fuks G."/>
            <person name="Kavchok S."/>
            <person name="Keizer G."/>
            <person name="Linton E."/>
            <person name="Llaca V."/>
            <person name="Song R."/>
            <person name="Tanyolac B."/>
            <person name="Young S."/>
            <person name="Ho-Il K."/>
            <person name="Hahn J.H."/>
            <person name="Sangsakoo G."/>
            <person name="Vanavichit A."/>
            <person name="de Mattos Luiz.A.T."/>
            <person name="Zimmer P.D."/>
            <person name="Malone G."/>
            <person name="Dellagostin O."/>
            <person name="de Oliveira A.C."/>
            <person name="Bevan M."/>
            <person name="Bancroft I."/>
            <person name="Minx P."/>
            <person name="Cordum H."/>
            <person name="Wilson R."/>
            <person name="Cheng Z."/>
            <person name="Jin W."/>
            <person name="Jiang J."/>
            <person name="Leong S.A."/>
            <person name="Iwama H."/>
            <person name="Gojobori T."/>
            <person name="Itoh T."/>
            <person name="Niimura Y."/>
            <person name="Fujii Y."/>
            <person name="Habara T."/>
            <person name="Sakai H."/>
            <person name="Sato Y."/>
            <person name="Wilson G."/>
            <person name="Kumar K."/>
            <person name="McCouch S."/>
            <person name="Juretic N."/>
            <person name="Hoen D."/>
            <person name="Wright S."/>
            <person name="Bruskiewich R."/>
            <person name="Bureau T."/>
            <person name="Miyao A."/>
            <person name="Hirochika H."/>
            <person name="Nishikawa T."/>
            <person name="Kadowaki K."/>
            <person name="Sugiura M."/>
            <person name="Burr B."/>
            <person name="Sasaki T."/>
        </authorList>
    </citation>
    <scope>NUCLEOTIDE SEQUENCE [LARGE SCALE GENOMIC DNA]</scope>
    <source>
        <strain evidence="3">cv. Nipponbare</strain>
    </source>
</reference>
<dbReference type="KEGG" id="dosa:Os07g0653100"/>
<evidence type="ECO:0000313" key="3">
    <source>
        <dbReference type="Proteomes" id="UP000000763"/>
    </source>
</evidence>
<gene>
    <name evidence="2" type="ordered locus">Os07g0653100</name>
</gene>
<dbReference type="EMBL" id="AP008213">
    <property type="protein sequence ID" value="BAH94047.1"/>
    <property type="molecule type" value="Genomic_DNA"/>
</dbReference>
<name>A0A0N7KNZ2_ORYSJ</name>
<dbReference type="Proteomes" id="UP000000763">
    <property type="component" value="Chromosome 7"/>
</dbReference>
<dbReference type="Gramene" id="Os07t0653100-01">
    <property type="protein sequence ID" value="Os07t0653100-01"/>
    <property type="gene ID" value="Os07g0653100"/>
</dbReference>